<dbReference type="AlphaFoldDB" id="A0A6M1SRT2"/>
<comment type="caution">
    <text evidence="2">The sequence shown here is derived from an EMBL/GenBank/DDBJ whole genome shotgun (WGS) entry which is preliminary data.</text>
</comment>
<accession>A0A6M1SRT2</accession>
<sequence length="203" mass="22163">MYTDKAPESKTRSRSFSNSSIVYMNSIHKRIKTKSSSRSLISFLIPLLALFLAIGCQPMERGDSGMQAVAVDTTAIIASIDSLRNSYQSAVNSGNMENLSNLVTQDVLMVQPGTSDWDAMRANAQGPFPAGATISITPKEIQVISNDWVFEMGTSVITYTAADSDSPTTLRDTYLIILKRTDDGWKVHREVASGMIPDIMASE</sequence>
<dbReference type="Proteomes" id="UP000473278">
    <property type="component" value="Unassembled WGS sequence"/>
</dbReference>
<dbReference type="InterPro" id="IPR032710">
    <property type="entry name" value="NTF2-like_dom_sf"/>
</dbReference>
<dbReference type="Pfam" id="PF14534">
    <property type="entry name" value="DUF4440"/>
    <property type="match status" value="1"/>
</dbReference>
<gene>
    <name evidence="2" type="ORF">G3570_02375</name>
</gene>
<evidence type="ECO:0000313" key="3">
    <source>
        <dbReference type="Proteomes" id="UP000473278"/>
    </source>
</evidence>
<feature type="domain" description="DUF4440" evidence="1">
    <location>
        <begin position="80"/>
        <end position="187"/>
    </location>
</feature>
<protein>
    <submittedName>
        <fullName evidence="2">Nuclear transport factor 2 family protein</fullName>
    </submittedName>
</protein>
<proteinExistence type="predicted"/>
<dbReference type="SUPFAM" id="SSF54427">
    <property type="entry name" value="NTF2-like"/>
    <property type="match status" value="1"/>
</dbReference>
<keyword evidence="3" id="KW-1185">Reference proteome</keyword>
<organism evidence="2 3">
    <name type="scientific">Halalkalibaculum roseum</name>
    <dbReference type="NCBI Taxonomy" id="2709311"/>
    <lineage>
        <taxon>Bacteria</taxon>
        <taxon>Pseudomonadati</taxon>
        <taxon>Balneolota</taxon>
        <taxon>Balneolia</taxon>
        <taxon>Balneolales</taxon>
        <taxon>Balneolaceae</taxon>
        <taxon>Halalkalibaculum</taxon>
    </lineage>
</organism>
<name>A0A6M1SRT2_9BACT</name>
<evidence type="ECO:0000313" key="2">
    <source>
        <dbReference type="EMBL" id="NGP75462.1"/>
    </source>
</evidence>
<dbReference type="EMBL" id="JAALLT010000001">
    <property type="protein sequence ID" value="NGP75462.1"/>
    <property type="molecule type" value="Genomic_DNA"/>
</dbReference>
<dbReference type="InterPro" id="IPR027843">
    <property type="entry name" value="DUF4440"/>
</dbReference>
<reference evidence="2 3" key="1">
    <citation type="submission" date="2020-02" db="EMBL/GenBank/DDBJ databases">
        <title>Balneolaceae bacterium YR4-1, complete genome.</title>
        <authorList>
            <person name="Li Y."/>
            <person name="Wu S."/>
        </authorList>
    </citation>
    <scope>NUCLEOTIDE SEQUENCE [LARGE SCALE GENOMIC DNA]</scope>
    <source>
        <strain evidence="2 3">YR4-1</strain>
    </source>
</reference>
<evidence type="ECO:0000259" key="1">
    <source>
        <dbReference type="Pfam" id="PF14534"/>
    </source>
</evidence>
<dbReference type="RefSeq" id="WP_249066600.1">
    <property type="nucleotide sequence ID" value="NZ_JAALLT010000001.1"/>
</dbReference>
<dbReference type="Gene3D" id="3.10.450.50">
    <property type="match status" value="1"/>
</dbReference>